<keyword evidence="4" id="KW-0805">Transcription regulation</keyword>
<organism evidence="10 11">
    <name type="scientific">Sporothrix eucalyptigena</name>
    <dbReference type="NCBI Taxonomy" id="1812306"/>
    <lineage>
        <taxon>Eukaryota</taxon>
        <taxon>Fungi</taxon>
        <taxon>Dikarya</taxon>
        <taxon>Ascomycota</taxon>
        <taxon>Pezizomycotina</taxon>
        <taxon>Sordariomycetes</taxon>
        <taxon>Sordariomycetidae</taxon>
        <taxon>Ophiostomatales</taxon>
        <taxon>Ophiostomataceae</taxon>
        <taxon>Sporothrix</taxon>
    </lineage>
</organism>
<dbReference type="CDD" id="cd12148">
    <property type="entry name" value="fungal_TF_MHR"/>
    <property type="match status" value="1"/>
</dbReference>
<keyword evidence="5" id="KW-0238">DNA-binding</keyword>
<keyword evidence="11" id="KW-1185">Reference proteome</keyword>
<proteinExistence type="predicted"/>
<dbReference type="PANTHER" id="PTHR47782">
    <property type="entry name" value="ZN(II)2CYS6 TRANSCRIPTION FACTOR (EUROFUNG)-RELATED"/>
    <property type="match status" value="1"/>
</dbReference>
<sequence length="552" mass="61145">MSPSSVSSATTMTSSNSSNARKRPWRQQSGMEDDHNSAGQHRSAYQSTPPSRTGSRHSGSAVSTDSCAAGERWQSWQAPPRHGHHGDDFSVDISVAQAASFFRTYFSVVHPQYPFLDMQLCSGYYLAWKQSLSGRRLVGWPAFFVKMIFALGSLIESKNDDAPYFRHQNLKALAQAEQSIMTDSNLTPLLRLQAMLLSAMFALHAENTWRIAHISGVIIKFATVHRFHRLRPATNADGQICIRVWSSIYALDRTVCAALGIPASLPDMYISSPLYEVDEVLSEAVSSTGSPVPSVPWLADYEGPDDAHTTAGDPDLRTFAHICRIRALQSSFMHAMDRVDRDDPGDGDLQDMEGLQAHLLTQLSAWEDPLVLARHSVPGSDGYRSPVWLAHIGHLARLSVCVVNRANVHGVLADTALQASCAACTTFRALQKKRAVAQPWLVVLSQFKAAVTLWYIVWGRSIPVSRQVSDAMRDCSAILAIFAERWPRAEPYRDCFELLSTSIPRSQPLGGRIGAEARQTLAGLCRQLEESGIHRLTSRMLREMAEMPWDPM</sequence>
<evidence type="ECO:0000256" key="3">
    <source>
        <dbReference type="ARBA" id="ARBA00022833"/>
    </source>
</evidence>
<dbReference type="InterPro" id="IPR007219">
    <property type="entry name" value="XnlR_reg_dom"/>
</dbReference>
<feature type="compositionally biased region" description="Polar residues" evidence="8">
    <location>
        <begin position="37"/>
        <end position="64"/>
    </location>
</feature>
<dbReference type="InterPro" id="IPR052202">
    <property type="entry name" value="Yeast_MetPath_Reg"/>
</dbReference>
<keyword evidence="7" id="KW-0539">Nucleus</keyword>
<keyword evidence="6" id="KW-0804">Transcription</keyword>
<evidence type="ECO:0000256" key="7">
    <source>
        <dbReference type="ARBA" id="ARBA00023242"/>
    </source>
</evidence>
<dbReference type="PANTHER" id="PTHR47782:SF14">
    <property type="entry name" value="ZN(II)2CYS6 TRANSCRIPTION FACTOR (EUROFUNG)"/>
    <property type="match status" value="1"/>
</dbReference>
<protein>
    <recommendedName>
        <fullName evidence="9">Xylanolytic transcriptional activator regulatory domain-containing protein</fullName>
    </recommendedName>
</protein>
<dbReference type="Proteomes" id="UP001642482">
    <property type="component" value="Unassembled WGS sequence"/>
</dbReference>
<evidence type="ECO:0000256" key="1">
    <source>
        <dbReference type="ARBA" id="ARBA00004123"/>
    </source>
</evidence>
<feature type="region of interest" description="Disordered" evidence="8">
    <location>
        <begin position="1"/>
        <end position="64"/>
    </location>
</feature>
<reference evidence="10 11" key="1">
    <citation type="submission" date="2024-01" db="EMBL/GenBank/DDBJ databases">
        <authorList>
            <person name="Allen C."/>
            <person name="Tagirdzhanova G."/>
        </authorList>
    </citation>
    <scope>NUCLEOTIDE SEQUENCE [LARGE SCALE GENOMIC DNA]</scope>
</reference>
<feature type="compositionally biased region" description="Low complexity" evidence="8">
    <location>
        <begin position="1"/>
        <end position="18"/>
    </location>
</feature>
<feature type="domain" description="Xylanolytic transcriptional activator regulatory" evidence="9">
    <location>
        <begin position="211"/>
        <end position="279"/>
    </location>
</feature>
<evidence type="ECO:0000256" key="6">
    <source>
        <dbReference type="ARBA" id="ARBA00023163"/>
    </source>
</evidence>
<evidence type="ECO:0000256" key="8">
    <source>
        <dbReference type="SAM" id="MobiDB-lite"/>
    </source>
</evidence>
<evidence type="ECO:0000256" key="5">
    <source>
        <dbReference type="ARBA" id="ARBA00023125"/>
    </source>
</evidence>
<keyword evidence="2" id="KW-0479">Metal-binding</keyword>
<gene>
    <name evidence="10" type="ORF">SEUCBS140593_001626</name>
</gene>
<evidence type="ECO:0000259" key="9">
    <source>
        <dbReference type="SMART" id="SM00906"/>
    </source>
</evidence>
<dbReference type="SMART" id="SM00906">
    <property type="entry name" value="Fungal_trans"/>
    <property type="match status" value="1"/>
</dbReference>
<accession>A0ABP0AZR7</accession>
<evidence type="ECO:0000313" key="11">
    <source>
        <dbReference type="Proteomes" id="UP001642482"/>
    </source>
</evidence>
<dbReference type="Pfam" id="PF04082">
    <property type="entry name" value="Fungal_trans"/>
    <property type="match status" value="1"/>
</dbReference>
<keyword evidence="3" id="KW-0862">Zinc</keyword>
<comment type="caution">
    <text evidence="10">The sequence shown here is derived from an EMBL/GenBank/DDBJ whole genome shotgun (WGS) entry which is preliminary data.</text>
</comment>
<evidence type="ECO:0000313" key="10">
    <source>
        <dbReference type="EMBL" id="CAK7212793.1"/>
    </source>
</evidence>
<name>A0ABP0AZR7_9PEZI</name>
<evidence type="ECO:0000256" key="4">
    <source>
        <dbReference type="ARBA" id="ARBA00023015"/>
    </source>
</evidence>
<comment type="subcellular location">
    <subcellularLocation>
        <location evidence="1">Nucleus</location>
    </subcellularLocation>
</comment>
<evidence type="ECO:0000256" key="2">
    <source>
        <dbReference type="ARBA" id="ARBA00022723"/>
    </source>
</evidence>
<dbReference type="EMBL" id="CAWUHD010000010">
    <property type="protein sequence ID" value="CAK7212793.1"/>
    <property type="molecule type" value="Genomic_DNA"/>
</dbReference>